<dbReference type="EMBL" id="LLYB01000123">
    <property type="protein sequence ID" value="KRR17276.1"/>
    <property type="molecule type" value="Genomic_DNA"/>
</dbReference>
<dbReference type="Pfam" id="PF01557">
    <property type="entry name" value="FAA_hydrolase"/>
    <property type="match status" value="1"/>
</dbReference>
<dbReference type="GO" id="GO:0005737">
    <property type="term" value="C:cytoplasm"/>
    <property type="evidence" value="ECO:0007669"/>
    <property type="project" value="TreeGrafter"/>
</dbReference>
<dbReference type="InterPro" id="IPR036663">
    <property type="entry name" value="Fumarylacetoacetase_C_sf"/>
</dbReference>
<dbReference type="PANTHER" id="PTHR30143:SF0">
    <property type="entry name" value="2-KETO-4-PENTENOATE HYDRATASE"/>
    <property type="match status" value="1"/>
</dbReference>
<sequence>MLDKNAIASASKTLHDHWRAGTKLSGLDEKLRPRDRIEAYAIQAAIEKYTSASLFGWKIAATSEAGQRHINVDGPMAGRILAETVIPDGGTASMAGNDMRVAEPEFAFHMRVDLPARPTPYTVQQVLDAVDTLHPAIEIPDSRFADFAAAGEAQLIADNACAHLFVLGPAATADWRSMDLVEERPVMTMRGEKFVGHGKNVLGDPRVALTWLANELRQLGVTLKAGRIVTTGTCHPPLPIQSGDFFAVDFGALGKVSVGFE</sequence>
<keyword evidence="1" id="KW-0456">Lyase</keyword>
<dbReference type="SUPFAM" id="SSF56529">
    <property type="entry name" value="FAH"/>
    <property type="match status" value="1"/>
</dbReference>
<organism evidence="3 4">
    <name type="scientific">Bradyrhizobium lablabi</name>
    <dbReference type="NCBI Taxonomy" id="722472"/>
    <lineage>
        <taxon>Bacteria</taxon>
        <taxon>Pseudomonadati</taxon>
        <taxon>Pseudomonadota</taxon>
        <taxon>Alphaproteobacteria</taxon>
        <taxon>Hyphomicrobiales</taxon>
        <taxon>Nitrobacteraceae</taxon>
        <taxon>Bradyrhizobium</taxon>
    </lineage>
</organism>
<dbReference type="OrthoDB" id="9792137at2"/>
<dbReference type="AlphaFoldDB" id="A0A0R3MBV6"/>
<gene>
    <name evidence="3" type="ORF">CQ14_12895</name>
</gene>
<evidence type="ECO:0000259" key="2">
    <source>
        <dbReference type="Pfam" id="PF01557"/>
    </source>
</evidence>
<accession>A0A0R3MBV6</accession>
<dbReference type="Gene3D" id="3.90.850.10">
    <property type="entry name" value="Fumarylacetoacetase-like, C-terminal domain"/>
    <property type="match status" value="1"/>
</dbReference>
<proteinExistence type="predicted"/>
<reference evidence="3 4" key="1">
    <citation type="submission" date="2014-03" db="EMBL/GenBank/DDBJ databases">
        <title>Bradyrhizobium valentinum sp. nov., isolated from effective nodules of Lupinus mariae-josephae, a lupine endemic of basic-lime soils in Eastern Spain.</title>
        <authorList>
            <person name="Duran D."/>
            <person name="Rey L."/>
            <person name="Navarro A."/>
            <person name="Busquets A."/>
            <person name="Imperial J."/>
            <person name="Ruiz-Argueso T."/>
        </authorList>
    </citation>
    <scope>NUCLEOTIDE SEQUENCE [LARGE SCALE GENOMIC DNA]</scope>
    <source>
        <strain evidence="3 4">CCBAU 23086</strain>
    </source>
</reference>
<dbReference type="GO" id="GO:0008684">
    <property type="term" value="F:2-oxopent-4-enoate hydratase activity"/>
    <property type="evidence" value="ECO:0007669"/>
    <property type="project" value="TreeGrafter"/>
</dbReference>
<dbReference type="PANTHER" id="PTHR30143">
    <property type="entry name" value="ACID HYDRATASE"/>
    <property type="match status" value="1"/>
</dbReference>
<protein>
    <submittedName>
        <fullName evidence="3">Hydratase</fullName>
    </submittedName>
</protein>
<dbReference type="InterPro" id="IPR011234">
    <property type="entry name" value="Fumarylacetoacetase-like_C"/>
</dbReference>
<evidence type="ECO:0000313" key="3">
    <source>
        <dbReference type="EMBL" id="KRR17276.1"/>
    </source>
</evidence>
<evidence type="ECO:0000256" key="1">
    <source>
        <dbReference type="ARBA" id="ARBA00023239"/>
    </source>
</evidence>
<dbReference type="STRING" id="722472.SAMN05444321_2370"/>
<comment type="caution">
    <text evidence="3">The sequence shown here is derived from an EMBL/GenBank/DDBJ whole genome shotgun (WGS) entry which is preliminary data.</text>
</comment>
<dbReference type="RefSeq" id="WP_057862261.1">
    <property type="nucleotide sequence ID" value="NZ_LLYB01000123.1"/>
</dbReference>
<name>A0A0R3MBV6_9BRAD</name>
<dbReference type="InterPro" id="IPR050772">
    <property type="entry name" value="Hydratase-Decarb/MhpD_sf"/>
</dbReference>
<evidence type="ECO:0000313" key="4">
    <source>
        <dbReference type="Proteomes" id="UP000051660"/>
    </source>
</evidence>
<feature type="domain" description="Fumarylacetoacetase-like C-terminal" evidence="2">
    <location>
        <begin position="101"/>
        <end position="256"/>
    </location>
</feature>
<dbReference type="Proteomes" id="UP000051660">
    <property type="component" value="Unassembled WGS sequence"/>
</dbReference>